<gene>
    <name evidence="5" type="primary">gb13205</name>
    <name evidence="5" type="ORF">PR202_gb13205</name>
</gene>
<feature type="compositionally biased region" description="Basic and acidic residues" evidence="4">
    <location>
        <begin position="193"/>
        <end position="206"/>
    </location>
</feature>
<feature type="region of interest" description="Disordered" evidence="4">
    <location>
        <begin position="192"/>
        <end position="225"/>
    </location>
</feature>
<evidence type="ECO:0000313" key="5">
    <source>
        <dbReference type="EMBL" id="GJN25384.1"/>
    </source>
</evidence>
<evidence type="ECO:0000256" key="3">
    <source>
        <dbReference type="SAM" id="Coils"/>
    </source>
</evidence>
<proteinExistence type="predicted"/>
<keyword evidence="3" id="KW-0175">Coiled coil</keyword>
<dbReference type="Pfam" id="PF05266">
    <property type="entry name" value="DUF724"/>
    <property type="match status" value="1"/>
</dbReference>
<reference evidence="5" key="1">
    <citation type="journal article" date="2018" name="DNA Res.">
        <title>Multiple hybrid de novo genome assembly of finger millet, an orphan allotetraploid crop.</title>
        <authorList>
            <person name="Hatakeyama M."/>
            <person name="Aluri S."/>
            <person name="Balachadran M.T."/>
            <person name="Sivarajan S.R."/>
            <person name="Patrignani A."/>
            <person name="Gruter S."/>
            <person name="Poveda L."/>
            <person name="Shimizu-Inatsugi R."/>
            <person name="Baeten J."/>
            <person name="Francoijs K.J."/>
            <person name="Nataraja K.N."/>
            <person name="Reddy Y.A.N."/>
            <person name="Phadnis S."/>
            <person name="Ravikumar R.L."/>
            <person name="Schlapbach R."/>
            <person name="Sreeman S.M."/>
            <person name="Shimizu K.K."/>
        </authorList>
    </citation>
    <scope>NUCLEOTIDE SEQUENCE</scope>
</reference>
<name>A0AAV5ES78_ELECO</name>
<sequence>MPQARRRTPLTTPFACCTTVPNTHQAFASTMVFFKEGVIFPAHMTQDSSIMDAEITIGQMKANCRKMPRTKDAVCRSTPEPGIKIRDVNNIYKIVGQIWAISDDLDGIPRTTGNERRLYQDGPLLSETTGVPVGFLQLDNSCPPTDQEFTFCSITLDSYMMANWNYIEEKGFLDILNQHKRHNNLRQLMGSSHVEKESSDDEHNIDPEYSSSKRSHKGQQQQGMIAKRVKGACASERNTPFFPLCKTRARNHSPLSGKDGNDIQLEEIHMNSSNTNAKNKNANVHSGNSASDAPFVKILTIWSAIDAKEVLKELPQQPHYLPLRQLQPEEREATALSLMHLVANLVKSIKKTSIEDSEKSFEEKMSTLCRLKEHGFNFSYLKGSLTKMLQAKENYTGYLKEKDEVNAHEREERNSLSTIETLLFEKKKAVAEQQHKLDQLLKETKDIEKEKEQK</sequence>
<evidence type="ECO:0000256" key="4">
    <source>
        <dbReference type="SAM" id="MobiDB-lite"/>
    </source>
</evidence>
<dbReference type="AlphaFoldDB" id="A0AAV5ES78"/>
<keyword evidence="2" id="KW-0341">Growth regulation</keyword>
<dbReference type="Proteomes" id="UP001054889">
    <property type="component" value="Unassembled WGS sequence"/>
</dbReference>
<reference evidence="5" key="2">
    <citation type="submission" date="2021-12" db="EMBL/GenBank/DDBJ databases">
        <title>Resequencing data analysis of finger millet.</title>
        <authorList>
            <person name="Hatakeyama M."/>
            <person name="Aluri S."/>
            <person name="Balachadran M.T."/>
            <person name="Sivarajan S.R."/>
            <person name="Poveda L."/>
            <person name="Shimizu-Inatsugi R."/>
            <person name="Schlapbach R."/>
            <person name="Sreeman S.M."/>
            <person name="Shimizu K.K."/>
        </authorList>
    </citation>
    <scope>NUCLEOTIDE SEQUENCE</scope>
</reference>
<evidence type="ECO:0000256" key="1">
    <source>
        <dbReference type="ARBA" id="ARBA00022448"/>
    </source>
</evidence>
<protein>
    <submittedName>
        <fullName evidence="5">Uncharacterized protein</fullName>
    </submittedName>
</protein>
<evidence type="ECO:0000256" key="2">
    <source>
        <dbReference type="ARBA" id="ARBA00022604"/>
    </source>
</evidence>
<keyword evidence="1" id="KW-0813">Transport</keyword>
<comment type="caution">
    <text evidence="5">The sequence shown here is derived from an EMBL/GenBank/DDBJ whole genome shotgun (WGS) entry which is preliminary data.</text>
</comment>
<accession>A0AAV5ES78</accession>
<keyword evidence="6" id="KW-1185">Reference proteome</keyword>
<dbReference type="EMBL" id="BQKI01000078">
    <property type="protein sequence ID" value="GJN25384.1"/>
    <property type="molecule type" value="Genomic_DNA"/>
</dbReference>
<organism evidence="5 6">
    <name type="scientific">Eleusine coracana subsp. coracana</name>
    <dbReference type="NCBI Taxonomy" id="191504"/>
    <lineage>
        <taxon>Eukaryota</taxon>
        <taxon>Viridiplantae</taxon>
        <taxon>Streptophyta</taxon>
        <taxon>Embryophyta</taxon>
        <taxon>Tracheophyta</taxon>
        <taxon>Spermatophyta</taxon>
        <taxon>Magnoliopsida</taxon>
        <taxon>Liliopsida</taxon>
        <taxon>Poales</taxon>
        <taxon>Poaceae</taxon>
        <taxon>PACMAD clade</taxon>
        <taxon>Chloridoideae</taxon>
        <taxon>Cynodonteae</taxon>
        <taxon>Eleusininae</taxon>
        <taxon>Eleusine</taxon>
    </lineage>
</organism>
<evidence type="ECO:0000313" key="6">
    <source>
        <dbReference type="Proteomes" id="UP001054889"/>
    </source>
</evidence>
<feature type="coiled-coil region" evidence="3">
    <location>
        <begin position="423"/>
        <end position="450"/>
    </location>
</feature>
<dbReference type="InterPro" id="IPR007930">
    <property type="entry name" value="DUF724"/>
</dbReference>